<name>A0ABW0BSR1_9BACT</name>
<dbReference type="RefSeq" id="WP_377911320.1">
    <property type="nucleotide sequence ID" value="NZ_JBHSKS010000001.1"/>
</dbReference>
<comment type="caution">
    <text evidence="2">The sequence shown here is derived from an EMBL/GenBank/DDBJ whole genome shotgun (WGS) entry which is preliminary data.</text>
</comment>
<protein>
    <submittedName>
        <fullName evidence="2">Ribbon-helix-helix domain-containing protein</fullName>
    </submittedName>
</protein>
<evidence type="ECO:0000259" key="1">
    <source>
        <dbReference type="Pfam" id="PF12651"/>
    </source>
</evidence>
<dbReference type="InterPro" id="IPR038733">
    <property type="entry name" value="Predicted_DNA_bind_prot_RHH"/>
</dbReference>
<proteinExistence type="predicted"/>
<dbReference type="InterPro" id="IPR013321">
    <property type="entry name" value="Arc_rbn_hlx_hlx"/>
</dbReference>
<keyword evidence="3" id="KW-1185">Reference proteome</keyword>
<reference evidence="3" key="1">
    <citation type="journal article" date="2019" name="Int. J. Syst. Evol. Microbiol.">
        <title>The Global Catalogue of Microorganisms (GCM) 10K type strain sequencing project: providing services to taxonomists for standard genome sequencing and annotation.</title>
        <authorList>
            <consortium name="The Broad Institute Genomics Platform"/>
            <consortium name="The Broad Institute Genome Sequencing Center for Infectious Disease"/>
            <person name="Wu L."/>
            <person name="Ma J."/>
        </authorList>
    </citation>
    <scope>NUCLEOTIDE SEQUENCE [LARGE SCALE GENOMIC DNA]</scope>
    <source>
        <strain evidence="3">CGMCC 1.7030</strain>
    </source>
</reference>
<dbReference type="Pfam" id="PF12651">
    <property type="entry name" value="RHH_3"/>
    <property type="match status" value="1"/>
</dbReference>
<accession>A0ABW0BSR1</accession>
<dbReference type="EMBL" id="JBHSKS010000001">
    <property type="protein sequence ID" value="MFC5190340.1"/>
    <property type="molecule type" value="Genomic_DNA"/>
</dbReference>
<evidence type="ECO:0000313" key="3">
    <source>
        <dbReference type="Proteomes" id="UP001596163"/>
    </source>
</evidence>
<gene>
    <name evidence="2" type="ORF">ACFPIK_01075</name>
</gene>
<sequence length="77" mass="8942">MATFTSSLPDDVLKTLQEYSLKLSIPKNSLIEKALRLYLEHLKRAEYVQSYKEAGQDEEIMLIAEEGMETYLKQTEK</sequence>
<feature type="domain" description="Predicted DNA-binding protein ribbon-helix-helix" evidence="1">
    <location>
        <begin position="4"/>
        <end position="41"/>
    </location>
</feature>
<organism evidence="2 3">
    <name type="scientific">Algoriphagus aquatilis</name>
    <dbReference type="NCBI Taxonomy" id="490186"/>
    <lineage>
        <taxon>Bacteria</taxon>
        <taxon>Pseudomonadati</taxon>
        <taxon>Bacteroidota</taxon>
        <taxon>Cytophagia</taxon>
        <taxon>Cytophagales</taxon>
        <taxon>Cyclobacteriaceae</taxon>
        <taxon>Algoriphagus</taxon>
    </lineage>
</organism>
<dbReference type="Gene3D" id="1.10.1220.10">
    <property type="entry name" value="Met repressor-like"/>
    <property type="match status" value="1"/>
</dbReference>
<dbReference type="Proteomes" id="UP001596163">
    <property type="component" value="Unassembled WGS sequence"/>
</dbReference>
<evidence type="ECO:0000313" key="2">
    <source>
        <dbReference type="EMBL" id="MFC5190340.1"/>
    </source>
</evidence>